<accession>A0A1Q5T5U9</accession>
<name>A0A1Q5T5U9_9EURO</name>
<reference evidence="1 2" key="1">
    <citation type="submission" date="2016-10" db="EMBL/GenBank/DDBJ databases">
        <title>Genome sequence of the ascomycete fungus Penicillium subrubescens.</title>
        <authorList>
            <person name="De Vries R.P."/>
            <person name="Peng M."/>
            <person name="Dilokpimol A."/>
            <person name="Hilden K."/>
            <person name="Makela M.R."/>
            <person name="Grigoriev I."/>
            <person name="Riley R."/>
            <person name="Granchi Z."/>
        </authorList>
    </citation>
    <scope>NUCLEOTIDE SEQUENCE [LARGE SCALE GENOMIC DNA]</scope>
    <source>
        <strain evidence="1 2">CBS 132785</strain>
    </source>
</reference>
<gene>
    <name evidence="1" type="ORF">PENSUB_11113</name>
</gene>
<organism evidence="1 2">
    <name type="scientific">Penicillium subrubescens</name>
    <dbReference type="NCBI Taxonomy" id="1316194"/>
    <lineage>
        <taxon>Eukaryota</taxon>
        <taxon>Fungi</taxon>
        <taxon>Dikarya</taxon>
        <taxon>Ascomycota</taxon>
        <taxon>Pezizomycotina</taxon>
        <taxon>Eurotiomycetes</taxon>
        <taxon>Eurotiomycetidae</taxon>
        <taxon>Eurotiales</taxon>
        <taxon>Aspergillaceae</taxon>
        <taxon>Penicillium</taxon>
    </lineage>
</organism>
<evidence type="ECO:0000313" key="2">
    <source>
        <dbReference type="Proteomes" id="UP000186955"/>
    </source>
</evidence>
<protein>
    <submittedName>
        <fullName evidence="1">Uncharacterized protein</fullName>
    </submittedName>
</protein>
<keyword evidence="2" id="KW-1185">Reference proteome</keyword>
<dbReference type="Proteomes" id="UP000186955">
    <property type="component" value="Unassembled WGS sequence"/>
</dbReference>
<comment type="caution">
    <text evidence="1">The sequence shown here is derived from an EMBL/GenBank/DDBJ whole genome shotgun (WGS) entry which is preliminary data.</text>
</comment>
<evidence type="ECO:0000313" key="1">
    <source>
        <dbReference type="EMBL" id="OKO95601.1"/>
    </source>
</evidence>
<dbReference type="AlphaFoldDB" id="A0A1Q5T5U9"/>
<sequence>MKDILVVLDILQLSFGGFFEYGLVVDDVLQLVDELLPFPGGDPARVLPRYITPIMLSSLSCDSRWDVVHPKLEILD</sequence>
<dbReference type="EMBL" id="MNBE01000702">
    <property type="protein sequence ID" value="OKO95601.1"/>
    <property type="molecule type" value="Genomic_DNA"/>
</dbReference>
<proteinExistence type="predicted"/>